<organism evidence="1 2">
    <name type="scientific">Flavivirga rizhaonensis</name>
    <dbReference type="NCBI Taxonomy" id="2559571"/>
    <lineage>
        <taxon>Bacteria</taxon>
        <taxon>Pseudomonadati</taxon>
        <taxon>Bacteroidota</taxon>
        <taxon>Flavobacteriia</taxon>
        <taxon>Flavobacteriales</taxon>
        <taxon>Flavobacteriaceae</taxon>
        <taxon>Flavivirga</taxon>
    </lineage>
</organism>
<name>A0A4S1DRE9_9FLAO</name>
<proteinExistence type="predicted"/>
<keyword evidence="2" id="KW-1185">Reference proteome</keyword>
<dbReference type="OrthoDB" id="1428168at2"/>
<accession>A0A4S1DRE9</accession>
<dbReference type="Proteomes" id="UP000307602">
    <property type="component" value="Unassembled WGS sequence"/>
</dbReference>
<protein>
    <submittedName>
        <fullName evidence="1">Uncharacterized protein</fullName>
    </submittedName>
</protein>
<reference evidence="1 2" key="1">
    <citation type="submission" date="2019-04" db="EMBL/GenBank/DDBJ databases">
        <authorList>
            <person name="Liu A."/>
        </authorList>
    </citation>
    <scope>NUCLEOTIDE SEQUENCE [LARGE SCALE GENOMIC DNA]</scope>
    <source>
        <strain evidence="1 2">RZ03</strain>
    </source>
</reference>
<dbReference type="RefSeq" id="WP_135878921.1">
    <property type="nucleotide sequence ID" value="NZ_SRSO01000043.1"/>
</dbReference>
<dbReference type="EMBL" id="SRSO01000043">
    <property type="protein sequence ID" value="TGV00457.1"/>
    <property type="molecule type" value="Genomic_DNA"/>
</dbReference>
<evidence type="ECO:0000313" key="2">
    <source>
        <dbReference type="Proteomes" id="UP000307602"/>
    </source>
</evidence>
<sequence>MNSPINIHSSNKKIELPVGIYSVKVLGGWGVEVGDFSFDLKNADNGEIIKPKGTQWRIQSFAFKKRAKKIFTLDIGKRGNFVIEFKNQSDLKVKRSNLFLTRLFESELPNENLEICIG</sequence>
<evidence type="ECO:0000313" key="1">
    <source>
        <dbReference type="EMBL" id="TGV00457.1"/>
    </source>
</evidence>
<comment type="caution">
    <text evidence="1">The sequence shown here is derived from an EMBL/GenBank/DDBJ whole genome shotgun (WGS) entry which is preliminary data.</text>
</comment>
<dbReference type="AlphaFoldDB" id="A0A4S1DRE9"/>
<gene>
    <name evidence="1" type="ORF">EM932_19675</name>
</gene>